<evidence type="ECO:0000313" key="2">
    <source>
        <dbReference type="Proteomes" id="UP000075411"/>
    </source>
</evidence>
<comment type="caution">
    <text evidence="1">The sequence shown here is derived from an EMBL/GenBank/DDBJ whole genome shotgun (WGS) entry which is preliminary data.</text>
</comment>
<proteinExistence type="predicted"/>
<reference evidence="1 2" key="1">
    <citation type="submission" date="2015-06" db="EMBL/GenBank/DDBJ databases">
        <title>Improved classification and identification of acetic acid bacteria using matrix-assisted laser desorption/ionization time-of-flight mass spectrometry; Gluconobacter nephelii and Gluconobacter uchimurae are later heterotypic synonyms of Gluconobacter japonicus and Gluconobacter oxydans, respectively.</title>
        <authorList>
            <person name="Li L."/>
            <person name="Cleenwerck I."/>
            <person name="De Vuyst L."/>
            <person name="Vandamme P."/>
        </authorList>
    </citation>
    <scope>NUCLEOTIDE SEQUENCE [LARGE SCALE GENOMIC DNA]</scope>
    <source>
        <strain evidence="1 2">LMG 1663</strain>
    </source>
</reference>
<dbReference type="AlphaFoldDB" id="A0A149TRS6"/>
<dbReference type="PATRIC" id="fig|104102.12.peg.689"/>
<dbReference type="EMBL" id="LHZT01000130">
    <property type="protein sequence ID" value="KXV55882.1"/>
    <property type="molecule type" value="Genomic_DNA"/>
</dbReference>
<sequence length="104" mass="11236">MSFAKFLMWKDLLERQEHLATNDVASRLLNGVQDSEQAGSALSEGFDPAGDLDDTLAKADLLCPMEADSSQLKAIARAAARENFVLIGPPGTGKSQDLIKQTSW</sequence>
<protein>
    <recommendedName>
        <fullName evidence="3">DNA2/NAM7 helicase helicase domain-containing protein</fullName>
    </recommendedName>
</protein>
<dbReference type="InterPro" id="IPR027417">
    <property type="entry name" value="P-loop_NTPase"/>
</dbReference>
<dbReference type="Proteomes" id="UP000075411">
    <property type="component" value="Unassembled WGS sequence"/>
</dbReference>
<dbReference type="Gene3D" id="3.40.50.300">
    <property type="entry name" value="P-loop containing nucleotide triphosphate hydrolases"/>
    <property type="match status" value="1"/>
</dbReference>
<gene>
    <name evidence="1" type="ORF">AD947_14060</name>
</gene>
<name>A0A149TRS6_9PROT</name>
<dbReference type="SUPFAM" id="SSF52540">
    <property type="entry name" value="P-loop containing nucleoside triphosphate hydrolases"/>
    <property type="match status" value="1"/>
</dbReference>
<evidence type="ECO:0008006" key="3">
    <source>
        <dbReference type="Google" id="ProtNLM"/>
    </source>
</evidence>
<organism evidence="1 2">
    <name type="scientific">Acetobacter tropicalis</name>
    <dbReference type="NCBI Taxonomy" id="104102"/>
    <lineage>
        <taxon>Bacteria</taxon>
        <taxon>Pseudomonadati</taxon>
        <taxon>Pseudomonadota</taxon>
        <taxon>Alphaproteobacteria</taxon>
        <taxon>Acetobacterales</taxon>
        <taxon>Acetobacteraceae</taxon>
        <taxon>Acetobacter</taxon>
    </lineage>
</organism>
<accession>A0A149TRS6</accession>
<evidence type="ECO:0000313" key="1">
    <source>
        <dbReference type="EMBL" id="KXV55882.1"/>
    </source>
</evidence>